<comment type="caution">
    <text evidence="12">The sequence shown here is derived from an EMBL/GenBank/DDBJ whole genome shotgun (WGS) entry which is preliminary data.</text>
</comment>
<dbReference type="PANTHER" id="PTHR32196">
    <property type="entry name" value="ABC TRANSPORTER PERMEASE PROTEIN YPHD-RELATED-RELATED"/>
    <property type="match status" value="1"/>
</dbReference>
<evidence type="ECO:0000313" key="12">
    <source>
        <dbReference type="EMBL" id="PQV65036.1"/>
    </source>
</evidence>
<feature type="transmembrane region" description="Helical" evidence="11">
    <location>
        <begin position="62"/>
        <end position="80"/>
    </location>
</feature>
<evidence type="ECO:0000256" key="5">
    <source>
        <dbReference type="ARBA" id="ARBA00022597"/>
    </source>
</evidence>
<keyword evidence="6 11" id="KW-0812">Transmembrane</keyword>
<feature type="transmembrane region" description="Helical" evidence="11">
    <location>
        <begin position="36"/>
        <end position="56"/>
    </location>
</feature>
<keyword evidence="8 11" id="KW-0472">Membrane</keyword>
<keyword evidence="13" id="KW-1185">Reference proteome</keyword>
<dbReference type="PANTHER" id="PTHR32196:SF32">
    <property type="entry name" value="XYLOSE TRANSPORT SYSTEM PERMEASE PROTEIN XYLH"/>
    <property type="match status" value="1"/>
</dbReference>
<feature type="transmembrane region" description="Helical" evidence="11">
    <location>
        <begin position="294"/>
        <end position="312"/>
    </location>
</feature>
<feature type="transmembrane region" description="Helical" evidence="11">
    <location>
        <begin position="222"/>
        <end position="240"/>
    </location>
</feature>
<keyword evidence="5" id="KW-0762">Sugar transport</keyword>
<dbReference type="AlphaFoldDB" id="A0A2S8SW61"/>
<keyword evidence="4" id="KW-0997">Cell inner membrane</keyword>
<evidence type="ECO:0000256" key="8">
    <source>
        <dbReference type="ARBA" id="ARBA00023136"/>
    </source>
</evidence>
<evidence type="ECO:0000313" key="13">
    <source>
        <dbReference type="Proteomes" id="UP000237684"/>
    </source>
</evidence>
<feature type="transmembrane region" description="Helical" evidence="11">
    <location>
        <begin position="350"/>
        <end position="372"/>
    </location>
</feature>
<dbReference type="GO" id="GO:0005886">
    <property type="term" value="C:plasma membrane"/>
    <property type="evidence" value="ECO:0007669"/>
    <property type="project" value="UniProtKB-SubCell"/>
</dbReference>
<feature type="transmembrane region" description="Helical" evidence="11">
    <location>
        <begin position="246"/>
        <end position="265"/>
    </location>
</feature>
<proteinExistence type="predicted"/>
<protein>
    <recommendedName>
        <fullName evidence="10">Xylose transport system permease protein XylH</fullName>
    </recommendedName>
</protein>
<comment type="subcellular location">
    <subcellularLocation>
        <location evidence="1">Cell membrane</location>
        <topology evidence="1">Multi-pass membrane protein</topology>
    </subcellularLocation>
</comment>
<comment type="function">
    <text evidence="9">Part of the binding-protein-dependent transport system for D-xylose. Probably responsible for the translocation of the substrate across the membrane.</text>
</comment>
<accession>A0A2S8SW61</accession>
<feature type="transmembrane region" description="Helical" evidence="11">
    <location>
        <begin position="140"/>
        <end position="159"/>
    </location>
</feature>
<name>A0A2S8SW61_9BACT</name>
<dbReference type="CDD" id="cd06579">
    <property type="entry name" value="TM_PBP1_transp_AraH_like"/>
    <property type="match status" value="1"/>
</dbReference>
<keyword evidence="2" id="KW-0813">Transport</keyword>
<dbReference type="RefSeq" id="WP_202973425.1">
    <property type="nucleotide sequence ID" value="NZ_NIGF01000002.1"/>
</dbReference>
<evidence type="ECO:0000256" key="6">
    <source>
        <dbReference type="ARBA" id="ARBA00022692"/>
    </source>
</evidence>
<organism evidence="12 13">
    <name type="scientific">Abditibacterium utsteinense</name>
    <dbReference type="NCBI Taxonomy" id="1960156"/>
    <lineage>
        <taxon>Bacteria</taxon>
        <taxon>Pseudomonadati</taxon>
        <taxon>Abditibacteriota</taxon>
        <taxon>Abditibacteriia</taxon>
        <taxon>Abditibacteriales</taxon>
        <taxon>Abditibacteriaceae</taxon>
        <taxon>Abditibacterium</taxon>
    </lineage>
</organism>
<keyword evidence="7 11" id="KW-1133">Transmembrane helix</keyword>
<sequence>MATLSPSSLTSTQNVPVKASTEVAEKPFSPRDFSMVFALIIICGFFAVVTPNFVSARNLSNLAVELSITAVLALGMLLIILTGHIDLSVGSGVGLTGAIAAVLIFQHGWSAPAAMLVALIIAIVIWVGMGAIIVSQRIPAFIITLAGLLVFDGLRLKVIQNSTIPISVGGTENLYSALTTWYLPPLESWILAGATLLAMGASQVRERARRAALGFPNPSAELAFSRFFISAQIIGLFVLVCNGFRGIPLSALILAATAFIVWLITQHTRLGRYLYAVGGNEEAAHISGVPVDKVVVIAFGIMGAIVALGGFLQTAYGGSSTTTTGVQLELDAIAACVIGGTSLKGGRGTVAGVLFGALIMASLMNGMTLMAVSPEAKLIARGLVLALAVWLDARLSVQR</sequence>
<keyword evidence="3" id="KW-1003">Cell membrane</keyword>
<dbReference type="EMBL" id="NIGF01000002">
    <property type="protein sequence ID" value="PQV65036.1"/>
    <property type="molecule type" value="Genomic_DNA"/>
</dbReference>
<evidence type="ECO:0000256" key="4">
    <source>
        <dbReference type="ARBA" id="ARBA00022519"/>
    </source>
</evidence>
<evidence type="ECO:0000256" key="11">
    <source>
        <dbReference type="SAM" id="Phobius"/>
    </source>
</evidence>
<evidence type="ECO:0000256" key="3">
    <source>
        <dbReference type="ARBA" id="ARBA00022475"/>
    </source>
</evidence>
<feature type="transmembrane region" description="Helical" evidence="11">
    <location>
        <begin position="111"/>
        <end position="133"/>
    </location>
</feature>
<reference evidence="12 13" key="1">
    <citation type="journal article" date="2018" name="Syst. Appl. Microbiol.">
        <title>Abditibacterium utsteinense sp. nov., the first cultivated member of candidate phylum FBP, isolated from ice-free Antarctic soil samples.</title>
        <authorList>
            <person name="Tahon G."/>
            <person name="Tytgat B."/>
            <person name="Lebbe L."/>
            <person name="Carlier A."/>
            <person name="Willems A."/>
        </authorList>
    </citation>
    <scope>NUCLEOTIDE SEQUENCE [LARGE SCALE GENOMIC DNA]</scope>
    <source>
        <strain evidence="12 13">LMG 29911</strain>
    </source>
</reference>
<evidence type="ECO:0000256" key="7">
    <source>
        <dbReference type="ARBA" id="ARBA00022989"/>
    </source>
</evidence>
<dbReference type="InterPro" id="IPR001851">
    <property type="entry name" value="ABC_transp_permease"/>
</dbReference>
<evidence type="ECO:0000256" key="1">
    <source>
        <dbReference type="ARBA" id="ARBA00004651"/>
    </source>
</evidence>
<dbReference type="Proteomes" id="UP000237684">
    <property type="component" value="Unassembled WGS sequence"/>
</dbReference>
<evidence type="ECO:0000256" key="2">
    <source>
        <dbReference type="ARBA" id="ARBA00022448"/>
    </source>
</evidence>
<dbReference type="InParanoid" id="A0A2S8SW61"/>
<gene>
    <name evidence="12" type="ORF">B1R32_10243</name>
</gene>
<evidence type="ECO:0000256" key="10">
    <source>
        <dbReference type="ARBA" id="ARBA00035686"/>
    </source>
</evidence>
<dbReference type="Pfam" id="PF02653">
    <property type="entry name" value="BPD_transp_2"/>
    <property type="match status" value="1"/>
</dbReference>
<evidence type="ECO:0000256" key="9">
    <source>
        <dbReference type="ARBA" id="ARBA00035611"/>
    </source>
</evidence>
<dbReference type="GO" id="GO:0022857">
    <property type="term" value="F:transmembrane transporter activity"/>
    <property type="evidence" value="ECO:0007669"/>
    <property type="project" value="InterPro"/>
</dbReference>
<feature type="transmembrane region" description="Helical" evidence="11">
    <location>
        <begin position="179"/>
        <end position="201"/>
    </location>
</feature>